<dbReference type="EMBL" id="LIAE01006367">
    <property type="protein sequence ID" value="PAV90559.1"/>
    <property type="molecule type" value="Genomic_DNA"/>
</dbReference>
<reference evidence="3 4" key="1">
    <citation type="journal article" date="2017" name="Curr. Biol.">
        <title>Genome architecture and evolution of a unichromosomal asexual nematode.</title>
        <authorList>
            <person name="Fradin H."/>
            <person name="Zegar C."/>
            <person name="Gutwein M."/>
            <person name="Lucas J."/>
            <person name="Kovtun M."/>
            <person name="Corcoran D."/>
            <person name="Baugh L.R."/>
            <person name="Kiontke K."/>
            <person name="Gunsalus K."/>
            <person name="Fitch D.H."/>
            <person name="Piano F."/>
        </authorList>
    </citation>
    <scope>NUCLEOTIDE SEQUENCE [LARGE SCALE GENOMIC DNA]</scope>
    <source>
        <strain evidence="3">PF1309</strain>
    </source>
</reference>
<protein>
    <submittedName>
        <fullName evidence="3">Uncharacterized protein</fullName>
    </submittedName>
</protein>
<proteinExistence type="predicted"/>
<evidence type="ECO:0000256" key="1">
    <source>
        <dbReference type="SAM" id="Coils"/>
    </source>
</evidence>
<evidence type="ECO:0000256" key="2">
    <source>
        <dbReference type="SAM" id="MobiDB-lite"/>
    </source>
</evidence>
<evidence type="ECO:0000313" key="4">
    <source>
        <dbReference type="Proteomes" id="UP000218231"/>
    </source>
</evidence>
<organism evidence="3 4">
    <name type="scientific">Diploscapter pachys</name>
    <dbReference type="NCBI Taxonomy" id="2018661"/>
    <lineage>
        <taxon>Eukaryota</taxon>
        <taxon>Metazoa</taxon>
        <taxon>Ecdysozoa</taxon>
        <taxon>Nematoda</taxon>
        <taxon>Chromadorea</taxon>
        <taxon>Rhabditida</taxon>
        <taxon>Rhabditina</taxon>
        <taxon>Rhabditomorpha</taxon>
        <taxon>Rhabditoidea</taxon>
        <taxon>Rhabditidae</taxon>
        <taxon>Diploscapter</taxon>
    </lineage>
</organism>
<feature type="coiled-coil region" evidence="1">
    <location>
        <begin position="31"/>
        <end position="115"/>
    </location>
</feature>
<evidence type="ECO:0000313" key="3">
    <source>
        <dbReference type="EMBL" id="PAV90559.1"/>
    </source>
</evidence>
<keyword evidence="4" id="KW-1185">Reference proteome</keyword>
<dbReference type="Proteomes" id="UP000218231">
    <property type="component" value="Unassembled WGS sequence"/>
</dbReference>
<dbReference type="AlphaFoldDB" id="A0A2A2LWH9"/>
<keyword evidence="1" id="KW-0175">Coiled coil</keyword>
<comment type="caution">
    <text evidence="3">The sequence shown here is derived from an EMBL/GenBank/DDBJ whole genome shotgun (WGS) entry which is preliminary data.</text>
</comment>
<feature type="region of interest" description="Disordered" evidence="2">
    <location>
        <begin position="1"/>
        <end position="24"/>
    </location>
</feature>
<gene>
    <name evidence="3" type="ORF">WR25_09170</name>
</gene>
<feature type="compositionally biased region" description="Polar residues" evidence="2">
    <location>
        <begin position="1"/>
        <end position="16"/>
    </location>
</feature>
<name>A0A2A2LWH9_9BILA</name>
<accession>A0A2A2LWH9</accession>
<sequence length="124" mass="14792">MNDARISSGNNNIQQRRSADMTEHRKKLHDLLDMREEAKDIKSELAKHEDNFNDAVRKRSIIISRFDSKDNDNEDHFLEQLRLVEEKIHFHREKISQLQQQQVNQREAIVILETEIKMEENGKN</sequence>
<dbReference type="OrthoDB" id="5824971at2759"/>